<accession>A0A0R2FRU9</accession>
<sequence>MVKQGSYAKRVKKRAIRQIKQRKPRQVRQNAIKNGQEFRDYLLVRYHLTQGTKVSELVEETIRRFLQVFIEHSMPYDNVWSLPELIQETIKGLANQVPWQYYAILLDAWPQLRGFLLRETKQAPLVHPIQVTNDQVDMIDLVITQLAVNWYLSQVKNQVYTMASVNDKMVAELKETFTAVASVNWQNVKTVYSTTPFVPKRTDYDVGTERWLNELSTLEW</sequence>
<proteinExistence type="predicted"/>
<gene>
    <name evidence="1" type="ORF">IV68_GL001064</name>
</gene>
<dbReference type="EMBL" id="JQAX01000004">
    <property type="protein sequence ID" value="KRN31186.1"/>
    <property type="molecule type" value="Genomic_DNA"/>
</dbReference>
<evidence type="ECO:0000313" key="2">
    <source>
        <dbReference type="Proteomes" id="UP000051296"/>
    </source>
</evidence>
<dbReference type="RefSeq" id="WP_022791836.1">
    <property type="nucleotide sequence ID" value="NZ_ATUU01000004.1"/>
</dbReference>
<protein>
    <submittedName>
        <fullName evidence="1">Uncharacterized protein</fullName>
    </submittedName>
</protein>
<dbReference type="PATRIC" id="fig|1123500.6.peg.1066"/>
<dbReference type="OrthoDB" id="2149263at2"/>
<comment type="caution">
    <text evidence="1">The sequence shown here is derived from an EMBL/GenBank/DDBJ whole genome shotgun (WGS) entry which is preliminary data.</text>
</comment>
<keyword evidence="2" id="KW-1185">Reference proteome</keyword>
<organism evidence="1 2">
    <name type="scientific">Weissella halotolerans DSM 20190</name>
    <dbReference type="NCBI Taxonomy" id="1123500"/>
    <lineage>
        <taxon>Bacteria</taxon>
        <taxon>Bacillati</taxon>
        <taxon>Bacillota</taxon>
        <taxon>Bacilli</taxon>
        <taxon>Lactobacillales</taxon>
        <taxon>Lactobacillaceae</taxon>
        <taxon>Weissella</taxon>
    </lineage>
</organism>
<reference evidence="1 2" key="1">
    <citation type="journal article" date="2015" name="Genome Announc.">
        <title>Expanding the biotechnology potential of lactobacilli through comparative genomics of 213 strains and associated genera.</title>
        <authorList>
            <person name="Sun Z."/>
            <person name="Harris H.M."/>
            <person name="McCann A."/>
            <person name="Guo C."/>
            <person name="Argimon S."/>
            <person name="Zhang W."/>
            <person name="Yang X."/>
            <person name="Jeffery I.B."/>
            <person name="Cooney J.C."/>
            <person name="Kagawa T.F."/>
            <person name="Liu W."/>
            <person name="Song Y."/>
            <person name="Salvetti E."/>
            <person name="Wrobel A."/>
            <person name="Rasinkangas P."/>
            <person name="Parkhill J."/>
            <person name="Rea M.C."/>
            <person name="O'Sullivan O."/>
            <person name="Ritari J."/>
            <person name="Douillard F.P."/>
            <person name="Paul Ross R."/>
            <person name="Yang R."/>
            <person name="Briner A.E."/>
            <person name="Felis G.E."/>
            <person name="de Vos W.M."/>
            <person name="Barrangou R."/>
            <person name="Klaenhammer T.R."/>
            <person name="Caufield P.W."/>
            <person name="Cui Y."/>
            <person name="Zhang H."/>
            <person name="O'Toole P.W."/>
        </authorList>
    </citation>
    <scope>NUCLEOTIDE SEQUENCE [LARGE SCALE GENOMIC DNA]</scope>
    <source>
        <strain evidence="1 2">DSM 20190</strain>
    </source>
</reference>
<name>A0A0R2FRU9_9LACO</name>
<dbReference type="Proteomes" id="UP000051296">
    <property type="component" value="Unassembled WGS sequence"/>
</dbReference>
<evidence type="ECO:0000313" key="1">
    <source>
        <dbReference type="EMBL" id="KRN31186.1"/>
    </source>
</evidence>
<dbReference type="AlphaFoldDB" id="A0A0R2FRU9"/>
<dbReference type="STRING" id="1123500.GCA_000420365_01110"/>
<dbReference type="InParanoid" id="A0A0R2FRU9"/>